<sequence length="137" mass="15593">MSGCATLSGIAVLENARPDGHQSILFDAHFFHYDDPISQSACLALLRYYNVDNMIFDSEEPKMYFVHVNVARMESFCELSRLSNGMELKDYVLVGDIVKMIPADGVDPKHNEKQILNYNFCKSKGVKVWETLLLLQK</sequence>
<proteinExistence type="predicted"/>
<accession>A0A4S8LTW6</accession>
<name>A0A4S8LTW6_DENBC</name>
<protein>
    <submittedName>
        <fullName evidence="1">Uncharacterized protein</fullName>
    </submittedName>
</protein>
<dbReference type="OrthoDB" id="2652955at2759"/>
<dbReference type="AlphaFoldDB" id="A0A4S8LTW6"/>
<gene>
    <name evidence="1" type="ORF">K435DRAFT_800045</name>
</gene>
<reference evidence="1 2" key="1">
    <citation type="journal article" date="2019" name="Nat. Ecol. Evol.">
        <title>Megaphylogeny resolves global patterns of mushroom evolution.</title>
        <authorList>
            <person name="Varga T."/>
            <person name="Krizsan K."/>
            <person name="Foldi C."/>
            <person name="Dima B."/>
            <person name="Sanchez-Garcia M."/>
            <person name="Sanchez-Ramirez S."/>
            <person name="Szollosi G.J."/>
            <person name="Szarkandi J.G."/>
            <person name="Papp V."/>
            <person name="Albert L."/>
            <person name="Andreopoulos W."/>
            <person name="Angelini C."/>
            <person name="Antonin V."/>
            <person name="Barry K.W."/>
            <person name="Bougher N.L."/>
            <person name="Buchanan P."/>
            <person name="Buyck B."/>
            <person name="Bense V."/>
            <person name="Catcheside P."/>
            <person name="Chovatia M."/>
            <person name="Cooper J."/>
            <person name="Damon W."/>
            <person name="Desjardin D."/>
            <person name="Finy P."/>
            <person name="Geml J."/>
            <person name="Haridas S."/>
            <person name="Hughes K."/>
            <person name="Justo A."/>
            <person name="Karasinski D."/>
            <person name="Kautmanova I."/>
            <person name="Kiss B."/>
            <person name="Kocsube S."/>
            <person name="Kotiranta H."/>
            <person name="LaButti K.M."/>
            <person name="Lechner B.E."/>
            <person name="Liimatainen K."/>
            <person name="Lipzen A."/>
            <person name="Lukacs Z."/>
            <person name="Mihaltcheva S."/>
            <person name="Morgado L.N."/>
            <person name="Niskanen T."/>
            <person name="Noordeloos M.E."/>
            <person name="Ohm R.A."/>
            <person name="Ortiz-Santana B."/>
            <person name="Ovrebo C."/>
            <person name="Racz N."/>
            <person name="Riley R."/>
            <person name="Savchenko A."/>
            <person name="Shiryaev A."/>
            <person name="Soop K."/>
            <person name="Spirin V."/>
            <person name="Szebenyi C."/>
            <person name="Tomsovsky M."/>
            <person name="Tulloss R.E."/>
            <person name="Uehling J."/>
            <person name="Grigoriev I.V."/>
            <person name="Vagvolgyi C."/>
            <person name="Papp T."/>
            <person name="Martin F.M."/>
            <person name="Miettinen O."/>
            <person name="Hibbett D.S."/>
            <person name="Nagy L.G."/>
        </authorList>
    </citation>
    <scope>NUCLEOTIDE SEQUENCE [LARGE SCALE GENOMIC DNA]</scope>
    <source>
        <strain evidence="1 2">CBS 962.96</strain>
    </source>
</reference>
<evidence type="ECO:0000313" key="1">
    <source>
        <dbReference type="EMBL" id="THU93016.1"/>
    </source>
</evidence>
<dbReference type="Proteomes" id="UP000297245">
    <property type="component" value="Unassembled WGS sequence"/>
</dbReference>
<organism evidence="1 2">
    <name type="scientific">Dendrothele bispora (strain CBS 962.96)</name>
    <dbReference type="NCBI Taxonomy" id="1314807"/>
    <lineage>
        <taxon>Eukaryota</taxon>
        <taxon>Fungi</taxon>
        <taxon>Dikarya</taxon>
        <taxon>Basidiomycota</taxon>
        <taxon>Agaricomycotina</taxon>
        <taxon>Agaricomycetes</taxon>
        <taxon>Agaricomycetidae</taxon>
        <taxon>Agaricales</taxon>
        <taxon>Agaricales incertae sedis</taxon>
        <taxon>Dendrothele</taxon>
    </lineage>
</organism>
<dbReference type="EMBL" id="ML179261">
    <property type="protein sequence ID" value="THU93016.1"/>
    <property type="molecule type" value="Genomic_DNA"/>
</dbReference>
<keyword evidence="2" id="KW-1185">Reference proteome</keyword>
<evidence type="ECO:0000313" key="2">
    <source>
        <dbReference type="Proteomes" id="UP000297245"/>
    </source>
</evidence>